<reference evidence="2" key="1">
    <citation type="journal article" date="2019" name="Int. J. Syst. Evol. Microbiol.">
        <title>The Global Catalogue of Microorganisms (GCM) 10K type strain sequencing project: providing services to taxonomists for standard genome sequencing and annotation.</title>
        <authorList>
            <consortium name="The Broad Institute Genomics Platform"/>
            <consortium name="The Broad Institute Genome Sequencing Center for Infectious Disease"/>
            <person name="Wu L."/>
            <person name="Ma J."/>
        </authorList>
    </citation>
    <scope>NUCLEOTIDE SEQUENCE [LARGE SCALE GENOMIC DNA]</scope>
    <source>
        <strain evidence="2">CECT 7806</strain>
    </source>
</reference>
<gene>
    <name evidence="1" type="ORF">QWZ18_14345</name>
</gene>
<name>A0ABT8AQV2_9HYPH</name>
<accession>A0ABT8AQV2</accession>
<dbReference type="EMBL" id="JAUFPT010000046">
    <property type="protein sequence ID" value="MDN3571801.1"/>
    <property type="molecule type" value="Genomic_DNA"/>
</dbReference>
<proteinExistence type="predicted"/>
<evidence type="ECO:0000313" key="1">
    <source>
        <dbReference type="EMBL" id="MDN3571801.1"/>
    </source>
</evidence>
<evidence type="ECO:0000313" key="2">
    <source>
        <dbReference type="Proteomes" id="UP001244297"/>
    </source>
</evidence>
<dbReference type="Proteomes" id="UP001244297">
    <property type="component" value="Unassembled WGS sequence"/>
</dbReference>
<dbReference type="RefSeq" id="WP_238291820.1">
    <property type="nucleotide sequence ID" value="NZ_BPQS01000046.1"/>
</dbReference>
<protein>
    <submittedName>
        <fullName evidence="1">Uncharacterized protein</fullName>
    </submittedName>
</protein>
<keyword evidence="2" id="KW-1185">Reference proteome</keyword>
<organism evidence="1 2">
    <name type="scientific">Methylobacterium longum</name>
    <dbReference type="NCBI Taxonomy" id="767694"/>
    <lineage>
        <taxon>Bacteria</taxon>
        <taxon>Pseudomonadati</taxon>
        <taxon>Pseudomonadota</taxon>
        <taxon>Alphaproteobacteria</taxon>
        <taxon>Hyphomicrobiales</taxon>
        <taxon>Methylobacteriaceae</taxon>
        <taxon>Methylobacterium</taxon>
    </lineage>
</organism>
<sequence>MAQSNLALLYENRVDLDGVTLSGGSWQTGSLGLANLRTPYLAEVARSMSTAVADTQFVCNLPQPYSIGGIALGPTDLRPSALVRFRSYADSSMAALVDDSGFIALPGSTVDQTTLAWEDPGFWEGITQEFDDVGKGIGKGATFIYVLPVRVTAATIKVEIFDPGNPVGYFDIGRFFVSRTWRPTYNYDEQGNSLDFEAITDQEDGRSGTTYYNARAMRRTFKFGFSYLPTSEYREIYQIAVRSGIHNQIMVVPNPGDPSTYLREAFFGTLGQPPSLRRMSTPYIATEFVSRESL</sequence>
<comment type="caution">
    <text evidence="1">The sequence shown here is derived from an EMBL/GenBank/DDBJ whole genome shotgun (WGS) entry which is preliminary data.</text>
</comment>